<sequence>MRQARWMPRAIYSLKISLLSDQFKITSKDKAALILSSHGSNVFWAVKAPYQDLCSLKSMKAYKEIDKSIAKEALQKIRQHLF</sequence>
<dbReference type="AlphaFoldDB" id="A0A8K0KMH9"/>
<keyword evidence="2" id="KW-1185">Reference proteome</keyword>
<reference evidence="1" key="2">
    <citation type="submission" date="2017-10" db="EMBL/GenBank/DDBJ databases">
        <title>Ladona fulva Genome sequencing and assembly.</title>
        <authorList>
            <person name="Murali S."/>
            <person name="Richards S."/>
            <person name="Bandaranaike D."/>
            <person name="Bellair M."/>
            <person name="Blankenburg K."/>
            <person name="Chao H."/>
            <person name="Dinh H."/>
            <person name="Doddapaneni H."/>
            <person name="Dugan-Rocha S."/>
            <person name="Elkadiri S."/>
            <person name="Gnanaolivu R."/>
            <person name="Hernandez B."/>
            <person name="Skinner E."/>
            <person name="Javaid M."/>
            <person name="Lee S."/>
            <person name="Li M."/>
            <person name="Ming W."/>
            <person name="Munidasa M."/>
            <person name="Muniz J."/>
            <person name="Nguyen L."/>
            <person name="Hughes D."/>
            <person name="Osuji N."/>
            <person name="Pu L.-L."/>
            <person name="Puazo M."/>
            <person name="Qu C."/>
            <person name="Quiroz J."/>
            <person name="Raj R."/>
            <person name="Weissenberger G."/>
            <person name="Xin Y."/>
            <person name="Zou X."/>
            <person name="Han Y."/>
            <person name="Worley K."/>
            <person name="Muzny D."/>
            <person name="Gibbs R."/>
        </authorList>
    </citation>
    <scope>NUCLEOTIDE SEQUENCE</scope>
    <source>
        <strain evidence="1">Sampled in the wild</strain>
    </source>
</reference>
<reference evidence="1" key="1">
    <citation type="submission" date="2013-04" db="EMBL/GenBank/DDBJ databases">
        <authorList>
            <person name="Qu J."/>
            <person name="Murali S.C."/>
            <person name="Bandaranaike D."/>
            <person name="Bellair M."/>
            <person name="Blankenburg K."/>
            <person name="Chao H."/>
            <person name="Dinh H."/>
            <person name="Doddapaneni H."/>
            <person name="Downs B."/>
            <person name="Dugan-Rocha S."/>
            <person name="Elkadiri S."/>
            <person name="Gnanaolivu R.D."/>
            <person name="Hernandez B."/>
            <person name="Javaid M."/>
            <person name="Jayaseelan J.C."/>
            <person name="Lee S."/>
            <person name="Li M."/>
            <person name="Ming W."/>
            <person name="Munidasa M."/>
            <person name="Muniz J."/>
            <person name="Nguyen L."/>
            <person name="Ongeri F."/>
            <person name="Osuji N."/>
            <person name="Pu L.-L."/>
            <person name="Puazo M."/>
            <person name="Qu C."/>
            <person name="Quiroz J."/>
            <person name="Raj R."/>
            <person name="Weissenberger G."/>
            <person name="Xin Y."/>
            <person name="Zou X."/>
            <person name="Han Y."/>
            <person name="Richards S."/>
            <person name="Worley K."/>
            <person name="Muzny D."/>
            <person name="Gibbs R."/>
        </authorList>
    </citation>
    <scope>NUCLEOTIDE SEQUENCE</scope>
    <source>
        <strain evidence="1">Sampled in the wild</strain>
    </source>
</reference>
<dbReference type="Proteomes" id="UP000792457">
    <property type="component" value="Unassembled WGS sequence"/>
</dbReference>
<name>A0A8K0KMH9_LADFU</name>
<dbReference type="OrthoDB" id="6626714at2759"/>
<organism evidence="1 2">
    <name type="scientific">Ladona fulva</name>
    <name type="common">Scarce chaser dragonfly</name>
    <name type="synonym">Libellula fulva</name>
    <dbReference type="NCBI Taxonomy" id="123851"/>
    <lineage>
        <taxon>Eukaryota</taxon>
        <taxon>Metazoa</taxon>
        <taxon>Ecdysozoa</taxon>
        <taxon>Arthropoda</taxon>
        <taxon>Hexapoda</taxon>
        <taxon>Insecta</taxon>
        <taxon>Pterygota</taxon>
        <taxon>Palaeoptera</taxon>
        <taxon>Odonata</taxon>
        <taxon>Epiprocta</taxon>
        <taxon>Anisoptera</taxon>
        <taxon>Libelluloidea</taxon>
        <taxon>Libellulidae</taxon>
        <taxon>Ladona</taxon>
    </lineage>
</organism>
<protein>
    <submittedName>
        <fullName evidence="1">Uncharacterized protein</fullName>
    </submittedName>
</protein>
<evidence type="ECO:0000313" key="1">
    <source>
        <dbReference type="EMBL" id="KAG8234958.1"/>
    </source>
</evidence>
<gene>
    <name evidence="1" type="ORF">J437_LFUL009154</name>
</gene>
<evidence type="ECO:0000313" key="2">
    <source>
        <dbReference type="Proteomes" id="UP000792457"/>
    </source>
</evidence>
<dbReference type="EMBL" id="KZ308862">
    <property type="protein sequence ID" value="KAG8234958.1"/>
    <property type="molecule type" value="Genomic_DNA"/>
</dbReference>
<accession>A0A8K0KMH9</accession>
<proteinExistence type="predicted"/>
<comment type="caution">
    <text evidence="1">The sequence shown here is derived from an EMBL/GenBank/DDBJ whole genome shotgun (WGS) entry which is preliminary data.</text>
</comment>